<name>A0A9P4GN83_9PLEO</name>
<dbReference type="PROSITE" id="PS51257">
    <property type="entry name" value="PROKAR_LIPOPROTEIN"/>
    <property type="match status" value="1"/>
</dbReference>
<reference evidence="1" key="1">
    <citation type="submission" date="2020-01" db="EMBL/GenBank/DDBJ databases">
        <authorList>
            <consortium name="DOE Joint Genome Institute"/>
            <person name="Haridas S."/>
            <person name="Albert R."/>
            <person name="Binder M."/>
            <person name="Bloem J."/>
            <person name="Labutti K."/>
            <person name="Salamov A."/>
            <person name="Andreopoulos B."/>
            <person name="Baker S.E."/>
            <person name="Barry K."/>
            <person name="Bills G."/>
            <person name="Bluhm B.H."/>
            <person name="Cannon C."/>
            <person name="Castanera R."/>
            <person name="Culley D.E."/>
            <person name="Daum C."/>
            <person name="Ezra D."/>
            <person name="Gonzalez J.B."/>
            <person name="Henrissat B."/>
            <person name="Kuo A."/>
            <person name="Liang C."/>
            <person name="Lipzen A."/>
            <person name="Lutzoni F."/>
            <person name="Magnuson J."/>
            <person name="Mondo S."/>
            <person name="Nolan M."/>
            <person name="Ohm R."/>
            <person name="Pangilinan J."/>
            <person name="Park H.-J."/>
            <person name="Ramirez L."/>
            <person name="Alfaro M."/>
            <person name="Sun H."/>
            <person name="Tritt A."/>
            <person name="Yoshinaga Y."/>
            <person name="Zwiers L.-H."/>
            <person name="Turgeon B.G."/>
            <person name="Goodwin S.B."/>
            <person name="Spatafora J.W."/>
            <person name="Crous P.W."/>
            <person name="Grigoriev I.V."/>
        </authorList>
    </citation>
    <scope>NUCLEOTIDE SEQUENCE</scope>
    <source>
        <strain evidence="1">CBS 394.84</strain>
    </source>
</reference>
<keyword evidence="2" id="KW-1185">Reference proteome</keyword>
<organism evidence="1 2">
    <name type="scientific">Cucurbitaria berberidis CBS 394.84</name>
    <dbReference type="NCBI Taxonomy" id="1168544"/>
    <lineage>
        <taxon>Eukaryota</taxon>
        <taxon>Fungi</taxon>
        <taxon>Dikarya</taxon>
        <taxon>Ascomycota</taxon>
        <taxon>Pezizomycotina</taxon>
        <taxon>Dothideomycetes</taxon>
        <taxon>Pleosporomycetidae</taxon>
        <taxon>Pleosporales</taxon>
        <taxon>Pleosporineae</taxon>
        <taxon>Cucurbitariaceae</taxon>
        <taxon>Cucurbitaria</taxon>
    </lineage>
</organism>
<dbReference type="AlphaFoldDB" id="A0A9P4GN83"/>
<sequence>MKRWAMIESSTGWTALGVASVVLLACPAARSSSAALEKLLLIGKLRRLFEYRQE</sequence>
<gene>
    <name evidence="1" type="ORF">K460DRAFT_429092</name>
</gene>
<evidence type="ECO:0000313" key="1">
    <source>
        <dbReference type="EMBL" id="KAF1849558.1"/>
    </source>
</evidence>
<proteinExistence type="predicted"/>
<protein>
    <submittedName>
        <fullName evidence="1">Uncharacterized protein</fullName>
    </submittedName>
</protein>
<dbReference type="EMBL" id="ML976615">
    <property type="protein sequence ID" value="KAF1849558.1"/>
    <property type="molecule type" value="Genomic_DNA"/>
</dbReference>
<dbReference type="RefSeq" id="XP_040792121.1">
    <property type="nucleotide sequence ID" value="XM_040938306.1"/>
</dbReference>
<dbReference type="Proteomes" id="UP000800039">
    <property type="component" value="Unassembled WGS sequence"/>
</dbReference>
<evidence type="ECO:0000313" key="2">
    <source>
        <dbReference type="Proteomes" id="UP000800039"/>
    </source>
</evidence>
<dbReference type="GeneID" id="63855560"/>
<accession>A0A9P4GN83</accession>
<comment type="caution">
    <text evidence="1">The sequence shown here is derived from an EMBL/GenBank/DDBJ whole genome shotgun (WGS) entry which is preliminary data.</text>
</comment>